<dbReference type="Proteomes" id="UP000276215">
    <property type="component" value="Unassembled WGS sequence"/>
</dbReference>
<dbReference type="OrthoDB" id="10524240at2759"/>
<dbReference type="EMBL" id="ML120380">
    <property type="protein sequence ID" value="RPB00473.1"/>
    <property type="molecule type" value="Genomic_DNA"/>
</dbReference>
<accession>A0A3N4JQB8</accession>
<dbReference type="InterPro" id="IPR011990">
    <property type="entry name" value="TPR-like_helical_dom_sf"/>
</dbReference>
<proteinExistence type="predicted"/>
<sequence length="133" mass="15173">MKVFLHPPLAGASFEHVTSILQQASKLEQESRYPHKGDLSFSKRLASNILSLALHTIGDSNVLLHIHIWLVFLVHVAKFEPAIRLLENEFLWEHLVSMLNRLVEKSDQDRFGCKDFAVPEKGCGRPLPEDYTL</sequence>
<protein>
    <submittedName>
        <fullName evidence="1">Uncharacterized protein</fullName>
    </submittedName>
</protein>
<dbReference type="STRING" id="1336337.A0A3N4JQB8"/>
<gene>
    <name evidence="1" type="ORF">L873DRAFT_1805354</name>
</gene>
<evidence type="ECO:0000313" key="1">
    <source>
        <dbReference type="EMBL" id="RPB00473.1"/>
    </source>
</evidence>
<name>A0A3N4JQB8_9PEZI</name>
<dbReference type="SUPFAM" id="SSF48452">
    <property type="entry name" value="TPR-like"/>
    <property type="match status" value="1"/>
</dbReference>
<dbReference type="AlphaFoldDB" id="A0A3N4JQB8"/>
<keyword evidence="2" id="KW-1185">Reference proteome</keyword>
<reference evidence="1 2" key="1">
    <citation type="journal article" date="2018" name="Nat. Ecol. Evol.">
        <title>Pezizomycetes genomes reveal the molecular basis of ectomycorrhizal truffle lifestyle.</title>
        <authorList>
            <person name="Murat C."/>
            <person name="Payen T."/>
            <person name="Noel B."/>
            <person name="Kuo A."/>
            <person name="Morin E."/>
            <person name="Chen J."/>
            <person name="Kohler A."/>
            <person name="Krizsan K."/>
            <person name="Balestrini R."/>
            <person name="Da Silva C."/>
            <person name="Montanini B."/>
            <person name="Hainaut M."/>
            <person name="Levati E."/>
            <person name="Barry K.W."/>
            <person name="Belfiori B."/>
            <person name="Cichocki N."/>
            <person name="Clum A."/>
            <person name="Dockter R.B."/>
            <person name="Fauchery L."/>
            <person name="Guy J."/>
            <person name="Iotti M."/>
            <person name="Le Tacon F."/>
            <person name="Lindquist E.A."/>
            <person name="Lipzen A."/>
            <person name="Malagnac F."/>
            <person name="Mello A."/>
            <person name="Molinier V."/>
            <person name="Miyauchi S."/>
            <person name="Poulain J."/>
            <person name="Riccioni C."/>
            <person name="Rubini A."/>
            <person name="Sitrit Y."/>
            <person name="Splivallo R."/>
            <person name="Traeger S."/>
            <person name="Wang M."/>
            <person name="Zifcakova L."/>
            <person name="Wipf D."/>
            <person name="Zambonelli A."/>
            <person name="Paolocci F."/>
            <person name="Nowrousian M."/>
            <person name="Ottonello S."/>
            <person name="Baldrian P."/>
            <person name="Spatafora J.W."/>
            <person name="Henrissat B."/>
            <person name="Nagy L.G."/>
            <person name="Aury J.M."/>
            <person name="Wincker P."/>
            <person name="Grigoriev I.V."/>
            <person name="Bonfante P."/>
            <person name="Martin F.M."/>
        </authorList>
    </citation>
    <scope>NUCLEOTIDE SEQUENCE [LARGE SCALE GENOMIC DNA]</scope>
    <source>
        <strain evidence="1 2">120613-1</strain>
    </source>
</reference>
<organism evidence="1 2">
    <name type="scientific">Choiromyces venosus 120613-1</name>
    <dbReference type="NCBI Taxonomy" id="1336337"/>
    <lineage>
        <taxon>Eukaryota</taxon>
        <taxon>Fungi</taxon>
        <taxon>Dikarya</taxon>
        <taxon>Ascomycota</taxon>
        <taxon>Pezizomycotina</taxon>
        <taxon>Pezizomycetes</taxon>
        <taxon>Pezizales</taxon>
        <taxon>Tuberaceae</taxon>
        <taxon>Choiromyces</taxon>
    </lineage>
</organism>
<evidence type="ECO:0000313" key="2">
    <source>
        <dbReference type="Proteomes" id="UP000276215"/>
    </source>
</evidence>